<protein>
    <recommendedName>
        <fullName evidence="5">Beta-apo-4'-carotenal oxygenase</fullName>
        <ecNumber evidence="4">1.2.1.82</ecNumber>
    </recommendedName>
    <alternativeName>
        <fullName evidence="6">Beta-apo-4'-carotenal dehydrogenase</fullName>
    </alternativeName>
</protein>
<dbReference type="OrthoDB" id="440325at2759"/>
<dbReference type="PANTHER" id="PTHR43570">
    <property type="entry name" value="ALDEHYDE DEHYDROGENASE"/>
    <property type="match status" value="1"/>
</dbReference>
<comment type="similarity">
    <text evidence="1">Belongs to the aldehyde dehydrogenase family.</text>
</comment>
<feature type="domain" description="Aldehyde dehydrogenase" evidence="8">
    <location>
        <begin position="15"/>
        <end position="346"/>
    </location>
</feature>
<dbReference type="GO" id="GO:0004029">
    <property type="term" value="F:aldehyde dehydrogenase (NAD+) activity"/>
    <property type="evidence" value="ECO:0007669"/>
    <property type="project" value="TreeGrafter"/>
</dbReference>
<sequence length="359" mass="40182">MSMYTSTEEFKNIYSTLFETFKTGKTKDLRWRKWQLKQLWWMLEDNEKRILAALEKDLGRHTFESYFADITGYKSDVLEHIKHLEEWAADEPISGAGFIFGTLGKAKIQKEPLGVSLIIGAWNFPFLLLIQPVVAAIAAGCCVLMKPSELSMASQELLVQLIPKYLDTSAINIGPQEMGLILEHEFNHIFFTGPSNVARYITAAAAKHLTPTVLELGGQGPAIVTKTTNVDLAAKRITYAKFFNAGQICLSVNHVFADPAIYDELIQKLQFWNKKFSGESGEMSKIVNERNFDRLTGLLKRTTGDIKVGGQSDKEKLRLAPTILVNVTLNDSLIEEELFGPICPVISDLNLVCFRSTPS</sequence>
<dbReference type="PANTHER" id="PTHR43570:SF16">
    <property type="entry name" value="ALDEHYDE DEHYDROGENASE TYPE III, ISOFORM Q"/>
    <property type="match status" value="1"/>
</dbReference>
<evidence type="ECO:0000313" key="10">
    <source>
        <dbReference type="Proteomes" id="UP000250140"/>
    </source>
</evidence>
<dbReference type="InterPro" id="IPR015590">
    <property type="entry name" value="Aldehyde_DH_dom"/>
</dbReference>
<dbReference type="Gene3D" id="3.40.605.10">
    <property type="entry name" value="Aldehyde Dehydrogenase, Chain A, domain 1"/>
    <property type="match status" value="1"/>
</dbReference>
<proteinExistence type="inferred from homology"/>
<dbReference type="AlphaFoldDB" id="A0A8E2JUG7"/>
<keyword evidence="3" id="KW-0560">Oxidoreductase</keyword>
<dbReference type="Proteomes" id="UP000250140">
    <property type="component" value="Unassembled WGS sequence"/>
</dbReference>
<name>A0A8E2JUG7_9PEZI</name>
<dbReference type="GO" id="GO:0005737">
    <property type="term" value="C:cytoplasm"/>
    <property type="evidence" value="ECO:0007669"/>
    <property type="project" value="TreeGrafter"/>
</dbReference>
<keyword evidence="10" id="KW-1185">Reference proteome</keyword>
<dbReference type="FunFam" id="3.40.605.10:FF:000004">
    <property type="entry name" value="Aldehyde dehydrogenase"/>
    <property type="match status" value="1"/>
</dbReference>
<dbReference type="InterPro" id="IPR012394">
    <property type="entry name" value="Aldehyde_DH_NAD(P)"/>
</dbReference>
<dbReference type="Pfam" id="PF00171">
    <property type="entry name" value="Aldedh"/>
    <property type="match status" value="1"/>
</dbReference>
<dbReference type="InterPro" id="IPR016161">
    <property type="entry name" value="Ald_DH/histidinol_DH"/>
</dbReference>
<keyword evidence="2" id="KW-0125">Carotenoid biosynthesis</keyword>
<reference evidence="9 10" key="1">
    <citation type="journal article" date="2016" name="Nat. Commun.">
        <title>Ectomycorrhizal ecology is imprinted in the genome of the dominant symbiotic fungus Cenococcum geophilum.</title>
        <authorList>
            <consortium name="DOE Joint Genome Institute"/>
            <person name="Peter M."/>
            <person name="Kohler A."/>
            <person name="Ohm R.A."/>
            <person name="Kuo A."/>
            <person name="Krutzmann J."/>
            <person name="Morin E."/>
            <person name="Arend M."/>
            <person name="Barry K.W."/>
            <person name="Binder M."/>
            <person name="Choi C."/>
            <person name="Clum A."/>
            <person name="Copeland A."/>
            <person name="Grisel N."/>
            <person name="Haridas S."/>
            <person name="Kipfer T."/>
            <person name="LaButti K."/>
            <person name="Lindquist E."/>
            <person name="Lipzen A."/>
            <person name="Maire R."/>
            <person name="Meier B."/>
            <person name="Mihaltcheva S."/>
            <person name="Molinier V."/>
            <person name="Murat C."/>
            <person name="Poggeler S."/>
            <person name="Quandt C.A."/>
            <person name="Sperisen C."/>
            <person name="Tritt A."/>
            <person name="Tisserant E."/>
            <person name="Crous P.W."/>
            <person name="Henrissat B."/>
            <person name="Nehls U."/>
            <person name="Egli S."/>
            <person name="Spatafora J.W."/>
            <person name="Grigoriev I.V."/>
            <person name="Martin F.M."/>
        </authorList>
    </citation>
    <scope>NUCLEOTIDE SEQUENCE [LARGE SCALE GENOMIC DNA]</scope>
    <source>
        <strain evidence="9 10">CBS 207.34</strain>
    </source>
</reference>
<feature type="transmembrane region" description="Helical" evidence="7">
    <location>
        <begin position="122"/>
        <end position="145"/>
    </location>
</feature>
<dbReference type="SUPFAM" id="SSF53720">
    <property type="entry name" value="ALDH-like"/>
    <property type="match status" value="1"/>
</dbReference>
<evidence type="ECO:0000256" key="7">
    <source>
        <dbReference type="SAM" id="Phobius"/>
    </source>
</evidence>
<organism evidence="9 10">
    <name type="scientific">Glonium stellatum</name>
    <dbReference type="NCBI Taxonomy" id="574774"/>
    <lineage>
        <taxon>Eukaryota</taxon>
        <taxon>Fungi</taxon>
        <taxon>Dikarya</taxon>
        <taxon>Ascomycota</taxon>
        <taxon>Pezizomycotina</taxon>
        <taxon>Dothideomycetes</taxon>
        <taxon>Pleosporomycetidae</taxon>
        <taxon>Gloniales</taxon>
        <taxon>Gloniaceae</taxon>
        <taxon>Glonium</taxon>
    </lineage>
</organism>
<evidence type="ECO:0000256" key="1">
    <source>
        <dbReference type="ARBA" id="ARBA00009986"/>
    </source>
</evidence>
<dbReference type="EC" id="1.2.1.82" evidence="4"/>
<accession>A0A8E2JUG7</accession>
<dbReference type="Gene3D" id="3.40.309.10">
    <property type="entry name" value="Aldehyde Dehydrogenase, Chain A, domain 2"/>
    <property type="match status" value="1"/>
</dbReference>
<dbReference type="InterPro" id="IPR016163">
    <property type="entry name" value="Ald_DH_C"/>
</dbReference>
<keyword evidence="7" id="KW-1133">Transmembrane helix</keyword>
<evidence type="ECO:0000256" key="6">
    <source>
        <dbReference type="ARBA" id="ARBA00082640"/>
    </source>
</evidence>
<evidence type="ECO:0000256" key="4">
    <source>
        <dbReference type="ARBA" id="ARBA00066967"/>
    </source>
</evidence>
<dbReference type="GO" id="GO:0016117">
    <property type="term" value="P:carotenoid biosynthetic process"/>
    <property type="evidence" value="ECO:0007669"/>
    <property type="project" value="UniProtKB-KW"/>
</dbReference>
<evidence type="ECO:0000256" key="2">
    <source>
        <dbReference type="ARBA" id="ARBA00022746"/>
    </source>
</evidence>
<evidence type="ECO:0000256" key="5">
    <source>
        <dbReference type="ARBA" id="ARBA00071369"/>
    </source>
</evidence>
<dbReference type="GO" id="GO:0006081">
    <property type="term" value="P:aldehyde metabolic process"/>
    <property type="evidence" value="ECO:0007669"/>
    <property type="project" value="InterPro"/>
</dbReference>
<evidence type="ECO:0000259" key="8">
    <source>
        <dbReference type="Pfam" id="PF00171"/>
    </source>
</evidence>
<dbReference type="EMBL" id="KV749303">
    <property type="protein sequence ID" value="OCL10130.1"/>
    <property type="molecule type" value="Genomic_DNA"/>
</dbReference>
<evidence type="ECO:0000256" key="3">
    <source>
        <dbReference type="ARBA" id="ARBA00023002"/>
    </source>
</evidence>
<gene>
    <name evidence="9" type="ORF">AOQ84DRAFT_375178</name>
</gene>
<keyword evidence="7" id="KW-0812">Transmembrane</keyword>
<keyword evidence="7" id="KW-0472">Membrane</keyword>
<evidence type="ECO:0000313" key="9">
    <source>
        <dbReference type="EMBL" id="OCL10130.1"/>
    </source>
</evidence>
<dbReference type="InterPro" id="IPR016162">
    <property type="entry name" value="Ald_DH_N"/>
</dbReference>